<feature type="compositionally biased region" description="Basic and acidic residues" evidence="1">
    <location>
        <begin position="658"/>
        <end position="669"/>
    </location>
</feature>
<feature type="region of interest" description="Disordered" evidence="1">
    <location>
        <begin position="1266"/>
        <end position="1391"/>
    </location>
</feature>
<feature type="region of interest" description="Disordered" evidence="1">
    <location>
        <begin position="1216"/>
        <end position="1251"/>
    </location>
</feature>
<evidence type="ECO:0000313" key="3">
    <source>
        <dbReference type="Proteomes" id="UP000007259"/>
    </source>
</evidence>
<feature type="compositionally biased region" description="Low complexity" evidence="1">
    <location>
        <begin position="1472"/>
        <end position="1481"/>
    </location>
</feature>
<gene>
    <name evidence="2" type="ORF">LMXM_33_2250</name>
</gene>
<dbReference type="GeneID" id="13452385"/>
<feature type="region of interest" description="Disordered" evidence="1">
    <location>
        <begin position="622"/>
        <end position="672"/>
    </location>
</feature>
<evidence type="ECO:0000313" key="2">
    <source>
        <dbReference type="EMBL" id="CBZ30330.1"/>
    </source>
</evidence>
<organism evidence="2 3">
    <name type="scientific">Leishmania mexicana (strain MHOM/GT/2001/U1103)</name>
    <dbReference type="NCBI Taxonomy" id="929439"/>
    <lineage>
        <taxon>Eukaryota</taxon>
        <taxon>Discoba</taxon>
        <taxon>Euglenozoa</taxon>
        <taxon>Kinetoplastea</taxon>
        <taxon>Metakinetoplastina</taxon>
        <taxon>Trypanosomatida</taxon>
        <taxon>Trypanosomatidae</taxon>
        <taxon>Leishmaniinae</taxon>
        <taxon>Leishmania</taxon>
    </lineage>
</organism>
<feature type="compositionally biased region" description="Polar residues" evidence="1">
    <location>
        <begin position="1331"/>
        <end position="1345"/>
    </location>
</feature>
<feature type="compositionally biased region" description="Acidic residues" evidence="1">
    <location>
        <begin position="462"/>
        <end position="474"/>
    </location>
</feature>
<feature type="region of interest" description="Disordered" evidence="1">
    <location>
        <begin position="63"/>
        <end position="106"/>
    </location>
</feature>
<dbReference type="OMA" id="MKGSAPG"/>
<feature type="region of interest" description="Disordered" evidence="1">
    <location>
        <begin position="1738"/>
        <end position="1759"/>
    </location>
</feature>
<feature type="compositionally biased region" description="Low complexity" evidence="1">
    <location>
        <begin position="97"/>
        <end position="106"/>
    </location>
</feature>
<feature type="region of interest" description="Disordered" evidence="1">
    <location>
        <begin position="1067"/>
        <end position="1089"/>
    </location>
</feature>
<dbReference type="SUPFAM" id="SSF50965">
    <property type="entry name" value="Galactose oxidase, central domain"/>
    <property type="match status" value="1"/>
</dbReference>
<feature type="compositionally biased region" description="Polar residues" evidence="1">
    <location>
        <begin position="1380"/>
        <end position="1391"/>
    </location>
</feature>
<dbReference type="FunFam" id="2.120.10.80:FF:000211">
    <property type="entry name" value="attractin-like protein 1"/>
    <property type="match status" value="1"/>
</dbReference>
<reference evidence="2 3" key="1">
    <citation type="journal article" date="2011" name="Genome Res.">
        <title>Chromosome and gene copy number variation allow major structural change between species and strains of Leishmania.</title>
        <authorList>
            <person name="Rogers M.B."/>
            <person name="Hilley J.D."/>
            <person name="Dickens N.J."/>
            <person name="Wilkes J."/>
            <person name="Bates P.A."/>
            <person name="Depledge D.P."/>
            <person name="Harris D."/>
            <person name="Her Y."/>
            <person name="Herzyk P."/>
            <person name="Imamura H."/>
            <person name="Otto T.D."/>
            <person name="Sanders M."/>
            <person name="Seeger K."/>
            <person name="Dujardin J.C."/>
            <person name="Berriman M."/>
            <person name="Smith D.F."/>
            <person name="Hertz-Fowler C."/>
            <person name="Mottram J.C."/>
        </authorList>
    </citation>
    <scope>NUCLEOTIDE SEQUENCE [LARGE SCALE GENOMIC DNA]</scope>
    <source>
        <strain evidence="2 3">MHOM/GT/2001/U1103</strain>
    </source>
</reference>
<feature type="region of interest" description="Disordered" evidence="1">
    <location>
        <begin position="960"/>
        <end position="1022"/>
    </location>
</feature>
<dbReference type="EMBL" id="FR799586">
    <property type="protein sequence ID" value="CBZ30330.1"/>
    <property type="molecule type" value="Genomic_DNA"/>
</dbReference>
<dbReference type="PhylomeDB" id="E9B511"/>
<feature type="compositionally biased region" description="Acidic residues" evidence="1">
    <location>
        <begin position="642"/>
        <end position="657"/>
    </location>
</feature>
<name>E9B511_LEIMU</name>
<evidence type="ECO:0000256" key="1">
    <source>
        <dbReference type="SAM" id="MobiDB-lite"/>
    </source>
</evidence>
<dbReference type="OrthoDB" id="10250130at2759"/>
<accession>E9B511</accession>
<dbReference type="SUPFAM" id="SSF117281">
    <property type="entry name" value="Kelch motif"/>
    <property type="match status" value="1"/>
</dbReference>
<feature type="compositionally biased region" description="Low complexity" evidence="1">
    <location>
        <begin position="1274"/>
        <end position="1321"/>
    </location>
</feature>
<dbReference type="RefSeq" id="XP_003878778.1">
    <property type="nucleotide sequence ID" value="XM_003878729.1"/>
</dbReference>
<feature type="region of interest" description="Disordered" evidence="1">
    <location>
        <begin position="1472"/>
        <end position="1517"/>
    </location>
</feature>
<protein>
    <submittedName>
        <fullName evidence="2">Uncharacterized protein</fullName>
    </submittedName>
</protein>
<dbReference type="VEuPathDB" id="TriTrypDB:LmxM.33.2250"/>
<feature type="compositionally biased region" description="Low complexity" evidence="1">
    <location>
        <begin position="629"/>
        <end position="641"/>
    </location>
</feature>
<dbReference type="KEGG" id="lmi:LMXM_33_2250"/>
<proteinExistence type="predicted"/>
<feature type="compositionally biased region" description="Low complexity" evidence="1">
    <location>
        <begin position="1878"/>
        <end position="1892"/>
    </location>
</feature>
<feature type="region of interest" description="Disordered" evidence="1">
    <location>
        <begin position="448"/>
        <end position="477"/>
    </location>
</feature>
<feature type="compositionally biased region" description="Polar residues" evidence="1">
    <location>
        <begin position="1353"/>
        <end position="1365"/>
    </location>
</feature>
<feature type="compositionally biased region" description="Low complexity" evidence="1">
    <location>
        <begin position="971"/>
        <end position="1010"/>
    </location>
</feature>
<feature type="region of interest" description="Disordered" evidence="1">
    <location>
        <begin position="1871"/>
        <end position="1909"/>
    </location>
</feature>
<dbReference type="Gene3D" id="2.120.10.80">
    <property type="entry name" value="Kelch-type beta propeller"/>
    <property type="match status" value="2"/>
</dbReference>
<sequence length="1950" mass="207418">MSGASPPLPLRGDAVQVQLVSADGSTIAQRPIHIEELLQQKDHTVDIGAGIALRLEALNAEQDYSDDSDTSAHDDYADDEEGTKGSVEGAGAREESAAAAAPPSGTRATMDWYDVLDALRREQINVKRSAAEVEDAMRKSGEGEGRLVTRHLNELRSVATPLKWFSNAAGLEGKAIAADDAARSVPPPGASRREVWASLAPAKKKAHPHNYKVLRYVSYMPVLDYRRFRPTALAFHAAASYLSRKDRGQRLLVYGGVSFGVRTVEQELYEFSMLTGNWRRIEGRQLVPAGHYGHTVTVVESFDRLVVVGGIGPGGAAVSKEKRQVWSTDPLRAPRYRCLCPLLHRRAGQAATTLARAGGTAAPLPPSFPPVSIGFVSLLFDMNLSDQTWRAIQPATQFPLAYHTTVHFGQELFVFGGLTDDLHVSGQLLAINSATYAVRLIQTGADSSRRGRQGVLPHDGAEEADSGSDLDEGEAAGPGPRFLHTAVRYGPYMIVYGGYDAQNEVLGDCWAFDMANERWEQLRCRGEAAGRAGHESCVVGCRMLVTGGFESSLDEVGIAASPVTTVMELNLVPTVQGEHMWRAEVRVHPPLPPLAFTRCAPCGDDHSFLLFGGLTKLARHLSRSRSAGKRSASAKRGAAASAEEESGADDTADSDVDVDNHPASHKVSERGASLAARNGLWKRLAPFDDGLVLTFPEKRQRSKGAKDEPVVNALGIEVAPDELPEHFKAFVRRQEDFVKKKDAAAAETIRKTTLEEQEEMEPALYLTDDEIELLLHRSEECCVAFAERYKMNMLPGNVPDREERVHLIEECISESRQVRDVMRSMKGSAPGVTAVKSKTHRKRAGQKFEDYSAAKPFRRVVVMHLLESINQHLSRMHRLNKALRTVDWPEKERFLEAVGDMQNSVHAVSRAINGVLNKYIQHRVESLMKGVDKHKEVMRLLTQVVEKNLHDKIWGVEAARDEKRQKHQRVRAAVATPGQPAATTTQAARQRRTPSAAARSGSSSPAATRGRSARSRSLGGGYHADESKAVVCMMDREWHDLLNRARMVEKCAGRLRRYCVEGAATSGTAPLSPLPPPPAPPPSQPSVDDPLSIPLAPQPAPLLMVPVQPSLQAPTLAPAGLMAPPSIAPPVLLHTGVPLAGVLTSEATEAPAVAVPASTAGEAGAARPREIMIQRSNELRMTTATVAEEVRKAALDFHTALTQAAAELPPASSANASSATIAVSHPTATPPQTTRGTDAVPHTIPAPQLPVPSAISLHTTTAAATSRPTLAFRSSPSSASSSSSSGSSRSSSSSSGSSGLAAAAVMGGPSSQLPSGGSLPSAMPAPPESTGFVQLQQPATASLGPSTEAPLANVQQPQLTRSAASSHDAATGASRHSRNAKTTSAAPAQTSTVQGHAVYLSALRPIVAAKDSLLQLQDKVTLIRLNEWDVSDLAGAPQDVKVEELYRRLSKLLTGVAQCVTATFLAKAGARPPRLRPAPVSVGPPPPRSRSEKSTGGARTSGAATKRAWQPTSLTSVAEASANPASAGFSQALFSGAKGNKGNSSSKGHGAATVALPGAADGNVANALRLMPLSPPAHNQLDDADDGWLSKRSRPTYGEAAGIPLVSHEALLRDVRPAVVPPAAASTNAAGSSAVEVHAVYPDARTVPNASATSLLYGSVAAPVIAGPWTPTVSSMQTSGAAPVVALSVVPKVVMPGGANDVRTDEAEATYTTQSPVRRRRSTIADLTQLRHLSQNRLKDDSFRGGTTNSDDGIDPVTREPVTHITRGNFVVNAEYLSRVAPHALLAATTAEKELQGGAGGMQQAWSDIDEDYFYFGRPVGKRMTTAETVVSGPPYISNRPRGGVGVSPPVGTVLGSPRVNAELAASSMRGIPGVTPASTALRTRSSTARGRSSGRRVSDHYQSSTASQLLKLHTVRPVVRKSGTKHGFFTPGELHLMQARERLRSKSSM</sequence>
<dbReference type="InterPro" id="IPR011043">
    <property type="entry name" value="Gal_Oxase/kelch_b-propeller"/>
</dbReference>
<feature type="compositionally biased region" description="Polar residues" evidence="1">
    <location>
        <begin position="1226"/>
        <end position="1236"/>
    </location>
</feature>
<keyword evidence="3" id="KW-1185">Reference proteome</keyword>
<dbReference type="PANTHER" id="PTHR12460">
    <property type="entry name" value="CYCLIN-DEPENDENT KINASE INHIBITOR-RELATED PROTEIN"/>
    <property type="match status" value="1"/>
</dbReference>
<dbReference type="Pfam" id="PF24681">
    <property type="entry name" value="Kelch_KLHDC2_KLHL20_DRC7"/>
    <property type="match status" value="1"/>
</dbReference>
<dbReference type="Proteomes" id="UP000007259">
    <property type="component" value="Chromosome 33"/>
</dbReference>
<dbReference type="InterPro" id="IPR015915">
    <property type="entry name" value="Kelch-typ_b-propeller"/>
</dbReference>
<feature type="compositionally biased region" description="Pro residues" evidence="1">
    <location>
        <begin position="1072"/>
        <end position="1084"/>
    </location>
</feature>